<evidence type="ECO:0000313" key="9">
    <source>
        <dbReference type="EMBL" id="RDW62268.1"/>
    </source>
</evidence>
<dbReference type="STRING" id="1849047.A0A3D8QKL9"/>
<dbReference type="SUPFAM" id="SSF57716">
    <property type="entry name" value="Glucocorticoid receptor-like (DNA-binding domain)"/>
    <property type="match status" value="1"/>
</dbReference>
<gene>
    <name evidence="9" type="ORF">BP6252_11701</name>
</gene>
<name>A0A3D8QKL9_9HELO</name>
<dbReference type="Pfam" id="PF00645">
    <property type="entry name" value="zf-PARP"/>
    <property type="match status" value="1"/>
</dbReference>
<keyword evidence="4" id="KW-0862">Zinc</keyword>
<feature type="compositionally biased region" description="Basic and acidic residues" evidence="6">
    <location>
        <begin position="317"/>
        <end position="327"/>
    </location>
</feature>
<keyword evidence="2" id="KW-0479">Metal-binding</keyword>
<evidence type="ECO:0008006" key="11">
    <source>
        <dbReference type="Google" id="ProtNLM"/>
    </source>
</evidence>
<dbReference type="SMART" id="SM00513">
    <property type="entry name" value="SAP"/>
    <property type="match status" value="1"/>
</dbReference>
<dbReference type="InterPro" id="IPR036361">
    <property type="entry name" value="SAP_dom_sf"/>
</dbReference>
<organism evidence="9 10">
    <name type="scientific">Coleophoma cylindrospora</name>
    <dbReference type="NCBI Taxonomy" id="1849047"/>
    <lineage>
        <taxon>Eukaryota</taxon>
        <taxon>Fungi</taxon>
        <taxon>Dikarya</taxon>
        <taxon>Ascomycota</taxon>
        <taxon>Pezizomycotina</taxon>
        <taxon>Leotiomycetes</taxon>
        <taxon>Helotiales</taxon>
        <taxon>Dermateaceae</taxon>
        <taxon>Coleophoma</taxon>
    </lineage>
</organism>
<comment type="caution">
    <text evidence="9">The sequence shown here is derived from an EMBL/GenBank/DDBJ whole genome shotgun (WGS) entry which is preliminary data.</text>
</comment>
<evidence type="ECO:0000256" key="1">
    <source>
        <dbReference type="ARBA" id="ARBA00004123"/>
    </source>
</evidence>
<dbReference type="InterPro" id="IPR001510">
    <property type="entry name" value="Znf_PARP"/>
</dbReference>
<dbReference type="Pfam" id="PF02037">
    <property type="entry name" value="SAP"/>
    <property type="match status" value="1"/>
</dbReference>
<dbReference type="GO" id="GO:0008270">
    <property type="term" value="F:zinc ion binding"/>
    <property type="evidence" value="ECO:0007669"/>
    <property type="project" value="UniProtKB-KW"/>
</dbReference>
<feature type="domain" description="PARP-type" evidence="7">
    <location>
        <begin position="3"/>
        <end position="80"/>
    </location>
</feature>
<dbReference type="SMART" id="SM01336">
    <property type="entry name" value="zf-PARP"/>
    <property type="match status" value="1"/>
</dbReference>
<evidence type="ECO:0000259" key="8">
    <source>
        <dbReference type="PROSITE" id="PS50800"/>
    </source>
</evidence>
<keyword evidence="3" id="KW-0863">Zinc-finger</keyword>
<dbReference type="GO" id="GO:0005634">
    <property type="term" value="C:nucleus"/>
    <property type="evidence" value="ECO:0007669"/>
    <property type="project" value="UniProtKB-SubCell"/>
</dbReference>
<evidence type="ECO:0000256" key="6">
    <source>
        <dbReference type="SAM" id="MobiDB-lite"/>
    </source>
</evidence>
<dbReference type="Proteomes" id="UP000256645">
    <property type="component" value="Unassembled WGS sequence"/>
</dbReference>
<evidence type="ECO:0000313" key="10">
    <source>
        <dbReference type="Proteomes" id="UP000256645"/>
    </source>
</evidence>
<evidence type="ECO:0000256" key="2">
    <source>
        <dbReference type="ARBA" id="ARBA00022723"/>
    </source>
</evidence>
<dbReference type="Gene3D" id="3.30.1740.10">
    <property type="entry name" value="Zinc finger, PARP-type"/>
    <property type="match status" value="1"/>
</dbReference>
<evidence type="ECO:0000256" key="4">
    <source>
        <dbReference type="ARBA" id="ARBA00022833"/>
    </source>
</evidence>
<protein>
    <recommendedName>
        <fullName evidence="11">PARP-type domain-containing protein</fullName>
    </recommendedName>
</protein>
<dbReference type="EMBL" id="PDLM01000014">
    <property type="protein sequence ID" value="RDW62268.1"/>
    <property type="molecule type" value="Genomic_DNA"/>
</dbReference>
<feature type="region of interest" description="Disordered" evidence="6">
    <location>
        <begin position="135"/>
        <end position="412"/>
    </location>
</feature>
<sequence>MAYRVEVAVSGRAGCKATECKHAGIKIEKGELRVGTWVEISGNGSWQWRHWGCMTGKMLENMRHYLEGEDNRGSEEFRWDYLDGLEGEAKGDLTGHPELQEKVKRVVKQGFIDPEDWKGDPEMNQLGLSGLRTAETKQKQRQAAKAAKAAEDEADGNDAEPQSSPPQPTASKKRAKGGDTESEDEKPAKKKRGTKAKKEEDDEEAKPAKNYRAKVKKEEYDTEDDIKPTKKSRVKKIKEESEDEEEDIKPAMKSRAKKIKKEEEDVKPAKSSRAAKVKKEELSSSPEADSGEPNFSKLSVSELKEELTKRGLSKAGKKAELLARLEEGAESGSELEPSDDDAMHPHQTSTSPTIKKQEEEKETVKDELSDAFDMDEVESKPKKAGRRKISAPLPTRKAVAPKGRRARSDLTN</sequence>
<evidence type="ECO:0000259" key="7">
    <source>
        <dbReference type="PROSITE" id="PS50064"/>
    </source>
</evidence>
<dbReference type="AlphaFoldDB" id="A0A3D8QKL9"/>
<comment type="subcellular location">
    <subcellularLocation>
        <location evidence="1">Nucleus</location>
    </subcellularLocation>
</comment>
<evidence type="ECO:0000256" key="3">
    <source>
        <dbReference type="ARBA" id="ARBA00022771"/>
    </source>
</evidence>
<evidence type="ECO:0000256" key="5">
    <source>
        <dbReference type="ARBA" id="ARBA00023242"/>
    </source>
</evidence>
<keyword evidence="5" id="KW-0539">Nucleus</keyword>
<proteinExistence type="predicted"/>
<dbReference type="InterPro" id="IPR003034">
    <property type="entry name" value="SAP_dom"/>
</dbReference>
<dbReference type="GO" id="GO:0003677">
    <property type="term" value="F:DNA binding"/>
    <property type="evidence" value="ECO:0007669"/>
    <property type="project" value="InterPro"/>
</dbReference>
<accession>A0A3D8QKL9</accession>
<feature type="domain" description="SAP" evidence="8">
    <location>
        <begin position="295"/>
        <end position="329"/>
    </location>
</feature>
<reference evidence="9 10" key="1">
    <citation type="journal article" date="2018" name="IMA Fungus">
        <title>IMA Genome-F 9: Draft genome sequence of Annulohypoxylon stygium, Aspergillus mulundensis, Berkeleyomyces basicola (syn. Thielaviopsis basicola), Ceratocystis smalleyi, two Cercospora beticola strains, Coleophoma cylindrospora, Fusarium fracticaudum, Phialophora cf. hyalina, and Morchella septimelata.</title>
        <authorList>
            <person name="Wingfield B.D."/>
            <person name="Bills G.F."/>
            <person name="Dong Y."/>
            <person name="Huang W."/>
            <person name="Nel W.J."/>
            <person name="Swalarsk-Parry B.S."/>
            <person name="Vaghefi N."/>
            <person name="Wilken P.M."/>
            <person name="An Z."/>
            <person name="de Beer Z.W."/>
            <person name="De Vos L."/>
            <person name="Chen L."/>
            <person name="Duong T.A."/>
            <person name="Gao Y."/>
            <person name="Hammerbacher A."/>
            <person name="Kikkert J.R."/>
            <person name="Li Y."/>
            <person name="Li H."/>
            <person name="Li K."/>
            <person name="Li Q."/>
            <person name="Liu X."/>
            <person name="Ma X."/>
            <person name="Naidoo K."/>
            <person name="Pethybridge S.J."/>
            <person name="Sun J."/>
            <person name="Steenkamp E.T."/>
            <person name="van der Nest M.A."/>
            <person name="van Wyk S."/>
            <person name="Wingfield M.J."/>
            <person name="Xiong C."/>
            <person name="Yue Q."/>
            <person name="Zhang X."/>
        </authorList>
    </citation>
    <scope>NUCLEOTIDE SEQUENCE [LARGE SCALE GENOMIC DNA]</scope>
    <source>
        <strain evidence="9 10">BP6252</strain>
    </source>
</reference>
<dbReference type="OrthoDB" id="429950at2759"/>
<dbReference type="SUPFAM" id="SSF68906">
    <property type="entry name" value="SAP domain"/>
    <property type="match status" value="1"/>
</dbReference>
<dbReference type="InterPro" id="IPR036957">
    <property type="entry name" value="Znf_PARP_sf"/>
</dbReference>
<feature type="compositionally biased region" description="Basic and acidic residues" evidence="6">
    <location>
        <begin position="355"/>
        <end position="368"/>
    </location>
</feature>
<dbReference type="Gene3D" id="1.10.720.30">
    <property type="entry name" value="SAP domain"/>
    <property type="match status" value="1"/>
</dbReference>
<keyword evidence="10" id="KW-1185">Reference proteome</keyword>
<dbReference type="PROSITE" id="PS50800">
    <property type="entry name" value="SAP"/>
    <property type="match status" value="1"/>
</dbReference>
<dbReference type="PROSITE" id="PS50064">
    <property type="entry name" value="ZF_PARP_2"/>
    <property type="match status" value="1"/>
</dbReference>